<evidence type="ECO:0000256" key="5">
    <source>
        <dbReference type="ARBA" id="ARBA00014268"/>
    </source>
</evidence>
<dbReference type="SMART" id="SM00312">
    <property type="entry name" value="PX"/>
    <property type="match status" value="1"/>
</dbReference>
<evidence type="ECO:0000313" key="13">
    <source>
        <dbReference type="EMBL" id="KAA8914874.1"/>
    </source>
</evidence>
<keyword evidence="6" id="KW-0813">Transport</keyword>
<dbReference type="FunFam" id="1.20.1270.60:FF:000072">
    <property type="entry name" value="Sorting nexin MVP1"/>
    <property type="match status" value="1"/>
</dbReference>
<evidence type="ECO:0000256" key="8">
    <source>
        <dbReference type="ARBA" id="ARBA00022927"/>
    </source>
</evidence>
<dbReference type="InterPro" id="IPR036871">
    <property type="entry name" value="PX_dom_sf"/>
</dbReference>
<feature type="region of interest" description="Disordered" evidence="11">
    <location>
        <begin position="170"/>
        <end position="222"/>
    </location>
</feature>
<evidence type="ECO:0000256" key="6">
    <source>
        <dbReference type="ARBA" id="ARBA00022448"/>
    </source>
</evidence>
<dbReference type="InParanoid" id="A0A5J5FB42"/>
<dbReference type="GO" id="GO:0032266">
    <property type="term" value="F:phosphatidylinositol-3-phosphate binding"/>
    <property type="evidence" value="ECO:0007669"/>
    <property type="project" value="TreeGrafter"/>
</dbReference>
<evidence type="ECO:0000259" key="12">
    <source>
        <dbReference type="PROSITE" id="PS50195"/>
    </source>
</evidence>
<dbReference type="FunFam" id="3.30.1520.10:FF:000037">
    <property type="entry name" value="Sorting nexin mvp-1"/>
    <property type="match status" value="1"/>
</dbReference>
<dbReference type="PROSITE" id="PS50195">
    <property type="entry name" value="PX"/>
    <property type="match status" value="1"/>
</dbReference>
<evidence type="ECO:0000256" key="2">
    <source>
        <dbReference type="ARBA" id="ARBA00004287"/>
    </source>
</evidence>
<dbReference type="AlphaFoldDB" id="A0A5J5FB42"/>
<evidence type="ECO:0000256" key="11">
    <source>
        <dbReference type="SAM" id="MobiDB-lite"/>
    </source>
</evidence>
<feature type="compositionally biased region" description="Acidic residues" evidence="11">
    <location>
        <begin position="284"/>
        <end position="294"/>
    </location>
</feature>
<evidence type="ECO:0000256" key="4">
    <source>
        <dbReference type="ARBA" id="ARBA00010883"/>
    </source>
</evidence>
<dbReference type="GO" id="GO:0005768">
    <property type="term" value="C:endosome"/>
    <property type="evidence" value="ECO:0007669"/>
    <property type="project" value="TreeGrafter"/>
</dbReference>
<keyword evidence="9" id="KW-0472">Membrane</keyword>
<gene>
    <name evidence="13" type="ORF">FN846DRAFT_925255</name>
</gene>
<dbReference type="Pfam" id="PF00787">
    <property type="entry name" value="PX"/>
    <property type="match status" value="1"/>
</dbReference>
<proteinExistence type="inferred from homology"/>
<dbReference type="PANTHER" id="PTHR47554">
    <property type="entry name" value="SORTING NEXIN MVP1"/>
    <property type="match status" value="1"/>
</dbReference>
<evidence type="ECO:0000256" key="7">
    <source>
        <dbReference type="ARBA" id="ARBA00022490"/>
    </source>
</evidence>
<dbReference type="GO" id="GO:0016020">
    <property type="term" value="C:membrane"/>
    <property type="evidence" value="ECO:0007669"/>
    <property type="project" value="UniProtKB-SubCell"/>
</dbReference>
<sequence>MSLFGESPPGTRPLFASPDFSGGSPSLFEDDPAAGDSGGAWAGAASTSSPRAHRSNRSQNLGDVVRELLTTDNANIPPAYYDIYEKLVSEFGDGADGKVEAHGAADRVLDEAEVYGEDRNRVWELIVGRKDLVGRGEIWCLLAMAGLVQEGDRDIGVDAVDVRRRNLPIPRLKTLTPPDPQLSRTKTPPTQPESAYHNRNSHHQHTHSNEIPNSPISPVSDKPNTIVARQQSTPISTKPVRTGNPAALFASSVEDPWGAPPPQPPNAVSAPAQTHQQRYGDMDGQQEETEEVHEPDDIHAALRNAGSGRVTTSSTWAGDNYSVQQNTYAENYNQSITGFGEHPGLGARHGSFGGLGGNRVNGRGNNGHGNGALTGLERVKAAMKAPEEHVNVNILPEKEGMFMFQHRNYQITSTRRGSRVVRRYSDFVWLLDCLHKRYPFRQLPLLPPKRLAVNGHYLSADAEFLERRRRGLHRFVNALVRHPTLSQEQLVIMFLTVPTELSVWRKQATFSIVEEFTNRSLPSDLEASLPRDLTETFETVRSGLRRSAEIYIQLCNLVERLERRHEGIAADYGRFATCLSSLTDASEATYAVDTNDIPLLNDGLTAVSKSLTHSRALLEDEAKAWDAGVLEDLKRQRDTLVSMRELFERYDRLAGNNIPQLTKRIENNQKKLETLRASEAPLKPGETEKVQEAIRKDGEDIERQRVRGILIRECILHELVFFQGSQYHVGRLHQDWAIERVKYAELQAEGWRALSSEVEGMPTGE</sequence>
<protein>
    <recommendedName>
        <fullName evidence="5">Sorting nexin MVP1</fullName>
    </recommendedName>
    <alternativeName>
        <fullName evidence="10">Sorting nexin mvp1</fullName>
    </alternativeName>
</protein>
<evidence type="ECO:0000256" key="1">
    <source>
        <dbReference type="ARBA" id="ARBA00002474"/>
    </source>
</evidence>
<accession>A0A5J5FB42</accession>
<dbReference type="GO" id="GO:0042147">
    <property type="term" value="P:retrograde transport, endosome to Golgi"/>
    <property type="evidence" value="ECO:0007669"/>
    <property type="project" value="InterPro"/>
</dbReference>
<dbReference type="PANTHER" id="PTHR47554:SF1">
    <property type="entry name" value="SORTING NEXIN MVP1"/>
    <property type="match status" value="1"/>
</dbReference>
<feature type="region of interest" description="Disordered" evidence="11">
    <location>
        <begin position="251"/>
        <end position="295"/>
    </location>
</feature>
<dbReference type="Gene3D" id="3.30.1520.10">
    <property type="entry name" value="Phox-like domain"/>
    <property type="match status" value="1"/>
</dbReference>
<comment type="subcellular location">
    <subcellularLocation>
        <location evidence="3">Cytoplasm</location>
    </subcellularLocation>
    <subcellularLocation>
        <location evidence="2">Membrane</location>
        <topology evidence="2">Peripheral membrane protein</topology>
        <orientation evidence="2">Cytoplasmic side</orientation>
    </subcellularLocation>
</comment>
<organism evidence="13 14">
    <name type="scientific">Sphaerosporella brunnea</name>
    <dbReference type="NCBI Taxonomy" id="1250544"/>
    <lineage>
        <taxon>Eukaryota</taxon>
        <taxon>Fungi</taxon>
        <taxon>Dikarya</taxon>
        <taxon>Ascomycota</taxon>
        <taxon>Pezizomycotina</taxon>
        <taxon>Pezizomycetes</taxon>
        <taxon>Pezizales</taxon>
        <taxon>Pyronemataceae</taxon>
        <taxon>Sphaerosporella</taxon>
    </lineage>
</organism>
<dbReference type="EMBL" id="VXIS01000002">
    <property type="protein sequence ID" value="KAA8914874.1"/>
    <property type="molecule type" value="Genomic_DNA"/>
</dbReference>
<reference evidence="13 14" key="1">
    <citation type="submission" date="2019-09" db="EMBL/GenBank/DDBJ databases">
        <title>Draft genome of the ectomycorrhizal ascomycete Sphaerosporella brunnea.</title>
        <authorList>
            <consortium name="DOE Joint Genome Institute"/>
            <person name="Benucci G.M."/>
            <person name="Marozzi G."/>
            <person name="Antonielli L."/>
            <person name="Sanchez S."/>
            <person name="Marco P."/>
            <person name="Wang X."/>
            <person name="Falini L.B."/>
            <person name="Barry K."/>
            <person name="Haridas S."/>
            <person name="Lipzen A."/>
            <person name="Labutti K."/>
            <person name="Grigoriev I.V."/>
            <person name="Murat C."/>
            <person name="Martin F."/>
            <person name="Albertini E."/>
            <person name="Donnini D."/>
            <person name="Bonito G."/>
        </authorList>
    </citation>
    <scope>NUCLEOTIDE SEQUENCE [LARGE SCALE GENOMIC DNA]</scope>
    <source>
        <strain evidence="13 14">Sb_GMNB300</strain>
    </source>
</reference>
<evidence type="ECO:0000256" key="10">
    <source>
        <dbReference type="ARBA" id="ARBA00072009"/>
    </source>
</evidence>
<keyword evidence="14" id="KW-1185">Reference proteome</keyword>
<dbReference type="Proteomes" id="UP000326924">
    <property type="component" value="Unassembled WGS sequence"/>
</dbReference>
<feature type="region of interest" description="Disordered" evidence="11">
    <location>
        <begin position="1"/>
        <end position="58"/>
    </location>
</feature>
<dbReference type="OrthoDB" id="10064318at2759"/>
<evidence type="ECO:0000256" key="9">
    <source>
        <dbReference type="ARBA" id="ARBA00023136"/>
    </source>
</evidence>
<dbReference type="InterPro" id="IPR027267">
    <property type="entry name" value="AH/BAR_dom_sf"/>
</dbReference>
<comment type="caution">
    <text evidence="13">The sequence shown here is derived from an EMBL/GenBank/DDBJ whole genome shotgun (WGS) entry which is preliminary data.</text>
</comment>
<dbReference type="InterPro" id="IPR035704">
    <property type="entry name" value="SNX8/Mvp1_PX"/>
</dbReference>
<feature type="domain" description="PX" evidence="12">
    <location>
        <begin position="387"/>
        <end position="502"/>
    </location>
</feature>
<dbReference type="CDD" id="cd07597">
    <property type="entry name" value="BAR_SNX8"/>
    <property type="match status" value="1"/>
</dbReference>
<comment type="similarity">
    <text evidence="4">Belongs to the sorting nexin family.</text>
</comment>
<keyword evidence="7" id="KW-0963">Cytoplasm</keyword>
<evidence type="ECO:0000313" key="14">
    <source>
        <dbReference type="Proteomes" id="UP000326924"/>
    </source>
</evidence>
<name>A0A5J5FB42_9PEZI</name>
<dbReference type="InterPro" id="IPR045734">
    <property type="entry name" value="Snx8_BAR_dom"/>
</dbReference>
<dbReference type="InterPro" id="IPR028662">
    <property type="entry name" value="SNX8/Mvp1"/>
</dbReference>
<dbReference type="GO" id="GO:0006623">
    <property type="term" value="P:protein targeting to vacuole"/>
    <property type="evidence" value="ECO:0007669"/>
    <property type="project" value="TreeGrafter"/>
</dbReference>
<dbReference type="CDD" id="cd06866">
    <property type="entry name" value="PX_SNX8_Mvp1p_like"/>
    <property type="match status" value="1"/>
</dbReference>
<dbReference type="InterPro" id="IPR001683">
    <property type="entry name" value="PX_dom"/>
</dbReference>
<dbReference type="SUPFAM" id="SSF64268">
    <property type="entry name" value="PX domain"/>
    <property type="match status" value="1"/>
</dbReference>
<dbReference type="Pfam" id="PF19566">
    <property type="entry name" value="Snx8_BAR_dom"/>
    <property type="match status" value="1"/>
</dbReference>
<dbReference type="GO" id="GO:0005829">
    <property type="term" value="C:cytosol"/>
    <property type="evidence" value="ECO:0007669"/>
    <property type="project" value="GOC"/>
</dbReference>
<comment type="function">
    <text evidence="1">Required for vacuolar protein sorting.</text>
</comment>
<evidence type="ECO:0000256" key="3">
    <source>
        <dbReference type="ARBA" id="ARBA00004496"/>
    </source>
</evidence>
<keyword evidence="8" id="KW-0653">Protein transport</keyword>
<dbReference type="Gene3D" id="1.20.1270.60">
    <property type="entry name" value="Arfaptin homology (AH) domain/BAR domain"/>
    <property type="match status" value="1"/>
</dbReference>